<organism evidence="2 3">
    <name type="scientific">Nematocida displodere</name>
    <dbReference type="NCBI Taxonomy" id="1805483"/>
    <lineage>
        <taxon>Eukaryota</taxon>
        <taxon>Fungi</taxon>
        <taxon>Fungi incertae sedis</taxon>
        <taxon>Microsporidia</taxon>
        <taxon>Nematocida</taxon>
    </lineage>
</organism>
<dbReference type="GeneID" id="93647693"/>
<dbReference type="Proteomes" id="UP000185944">
    <property type="component" value="Unassembled WGS sequence"/>
</dbReference>
<feature type="compositionally biased region" description="Basic and acidic residues" evidence="1">
    <location>
        <begin position="25"/>
        <end position="34"/>
    </location>
</feature>
<feature type="compositionally biased region" description="Basic and acidic residues" evidence="1">
    <location>
        <begin position="1"/>
        <end position="17"/>
    </location>
</feature>
<keyword evidence="3" id="KW-1185">Reference proteome</keyword>
<gene>
    <name evidence="2" type="ORF">NEDG_01343</name>
</gene>
<dbReference type="EMBL" id="LTDL01000041">
    <property type="protein sequence ID" value="OAG29270.1"/>
    <property type="molecule type" value="Genomic_DNA"/>
</dbReference>
<dbReference type="VEuPathDB" id="MicrosporidiaDB:NEDG_01343"/>
<comment type="caution">
    <text evidence="2">The sequence shown here is derived from an EMBL/GenBank/DDBJ whole genome shotgun (WGS) entry which is preliminary data.</text>
</comment>
<sequence>MGEHVHGTEEEKERKETGCPGEASPRPESEEINKEHKKALSNFRDQVRYKDYKGLVKTLQSLETLMKKSHQFVIPDKYAVKFNMVQENILLLKNIIISDIKCSIANDKALDKSIVVLSTLLSEKYAADVRNSIVTWVTNFTLAEETKNIEQLASLSGIEAALDKLLRIKDSVGIKTAHLPIWWNISKVVLSNMTTVVKNRVERLVEKNAYTDTEYLHSLALCIDFEKTYLSGKRQKHTSPQQEISALQLSTSSPTHLQLLEDISQEQPLFREETSQNGLSAALVPRIDIYVASELSGLAEMRIVFEGNGVHPSVYEVYTLLTQTLSKLIYFKYPEVGQAFLQLVDASVSRTIRKSTFSNSSKHFVSGLETVEYIHTTTLQMLQRLEQIFFLTDLDAPKTFDALGDLSNRIFASLSVSLEKRLFFLNRAVIHEQRLEQFGGEVFTRLTNDISAISLLVFSNKQEVLEEWLNVLGQAIFNGVVPLKLQIHHAADILSFMTALEVSLRQAISESGFAPCLHPSMIDSVKIYLKVFLVSSTNPKDFAENYQTISNGLFTFHQILAKTPKKHRKPLIDAFNALSAQSDTPHTSHTTSQPVHQ</sequence>
<proteinExistence type="predicted"/>
<accession>A0A177ED05</accession>
<evidence type="ECO:0000313" key="3">
    <source>
        <dbReference type="Proteomes" id="UP000185944"/>
    </source>
</evidence>
<evidence type="ECO:0008006" key="4">
    <source>
        <dbReference type="Google" id="ProtNLM"/>
    </source>
</evidence>
<dbReference type="OrthoDB" id="2193479at2759"/>
<dbReference type="RefSeq" id="XP_067543949.1">
    <property type="nucleotide sequence ID" value="XM_067688761.1"/>
</dbReference>
<dbReference type="AlphaFoldDB" id="A0A177ED05"/>
<name>A0A177ED05_9MICR</name>
<evidence type="ECO:0000256" key="1">
    <source>
        <dbReference type="SAM" id="MobiDB-lite"/>
    </source>
</evidence>
<feature type="region of interest" description="Disordered" evidence="1">
    <location>
        <begin position="1"/>
        <end position="35"/>
    </location>
</feature>
<protein>
    <recommendedName>
        <fullName evidence="4">Exocyst complex component Sec8</fullName>
    </recommendedName>
</protein>
<reference evidence="2 3" key="1">
    <citation type="submission" date="2016-02" db="EMBL/GenBank/DDBJ databases">
        <title>Discovery of a natural microsporidian pathogen with a broad tissue tropism in Caenorhabditis elegans.</title>
        <authorList>
            <person name="Luallen R.J."/>
            <person name="Reinke A.W."/>
            <person name="Tong L."/>
            <person name="Botts M.R."/>
            <person name="Felix M.-A."/>
            <person name="Troemel E.R."/>
        </authorList>
    </citation>
    <scope>NUCLEOTIDE SEQUENCE [LARGE SCALE GENOMIC DNA]</scope>
    <source>
        <strain evidence="2 3">JUm2807</strain>
    </source>
</reference>
<evidence type="ECO:0000313" key="2">
    <source>
        <dbReference type="EMBL" id="OAG29270.1"/>
    </source>
</evidence>